<keyword evidence="6" id="KW-0066">ATP synthesis</keyword>
<keyword evidence="5" id="KW-0472">Membrane</keyword>
<dbReference type="PRINTS" id="PR00125">
    <property type="entry name" value="ATPASEDELTA"/>
</dbReference>
<evidence type="ECO:0000256" key="3">
    <source>
        <dbReference type="ARBA" id="ARBA00022781"/>
    </source>
</evidence>
<keyword evidence="3" id="KW-0375">Hydrogen ion transport</keyword>
<dbReference type="GO" id="GO:0046933">
    <property type="term" value="F:proton-transporting ATP synthase activity, rotational mechanism"/>
    <property type="evidence" value="ECO:0007669"/>
    <property type="project" value="InterPro"/>
</dbReference>
<dbReference type="Gene3D" id="1.10.520.20">
    <property type="entry name" value="N-terminal domain of the delta subunit of the F1F0-ATP synthase"/>
    <property type="match status" value="1"/>
</dbReference>
<evidence type="ECO:0000256" key="5">
    <source>
        <dbReference type="ARBA" id="ARBA00023136"/>
    </source>
</evidence>
<comment type="subcellular location">
    <subcellularLocation>
        <location evidence="1">Membrane</location>
    </subcellularLocation>
</comment>
<reference evidence="7" key="1">
    <citation type="submission" date="2018-05" db="EMBL/GenBank/DDBJ databases">
        <authorList>
            <person name="Lanie J.A."/>
            <person name="Ng W.-L."/>
            <person name="Kazmierczak K.M."/>
            <person name="Andrzejewski T.M."/>
            <person name="Davidsen T.M."/>
            <person name="Wayne K.J."/>
            <person name="Tettelin H."/>
            <person name="Glass J.I."/>
            <person name="Rusch D."/>
            <person name="Podicherti R."/>
            <person name="Tsui H.-C.T."/>
            <person name="Winkler M.E."/>
        </authorList>
    </citation>
    <scope>NUCLEOTIDE SEQUENCE</scope>
</reference>
<dbReference type="SUPFAM" id="SSF47928">
    <property type="entry name" value="N-terminal domain of the delta subunit of the F1F0-ATP synthase"/>
    <property type="match status" value="1"/>
</dbReference>
<gene>
    <name evidence="7" type="ORF">METZ01_LOCUS211315</name>
</gene>
<proteinExistence type="inferred from homology"/>
<evidence type="ECO:0000256" key="2">
    <source>
        <dbReference type="ARBA" id="ARBA00022448"/>
    </source>
</evidence>
<protein>
    <recommendedName>
        <fullName evidence="8">ATP synthase subunit delta</fullName>
    </recommendedName>
</protein>
<dbReference type="InterPro" id="IPR000711">
    <property type="entry name" value="ATPase_OSCP/dsu"/>
</dbReference>
<evidence type="ECO:0000256" key="6">
    <source>
        <dbReference type="ARBA" id="ARBA00023310"/>
    </source>
</evidence>
<name>A0A382F8N6_9ZZZZ</name>
<evidence type="ECO:0008006" key="8">
    <source>
        <dbReference type="Google" id="ProtNLM"/>
    </source>
</evidence>
<accession>A0A382F8N6</accession>
<keyword evidence="2" id="KW-0813">Transport</keyword>
<dbReference type="PANTHER" id="PTHR11910">
    <property type="entry name" value="ATP SYNTHASE DELTA CHAIN"/>
    <property type="match status" value="1"/>
</dbReference>
<evidence type="ECO:0000313" key="7">
    <source>
        <dbReference type="EMBL" id="SVB58461.1"/>
    </source>
</evidence>
<dbReference type="GO" id="GO:0016020">
    <property type="term" value="C:membrane"/>
    <property type="evidence" value="ECO:0007669"/>
    <property type="project" value="UniProtKB-SubCell"/>
</dbReference>
<evidence type="ECO:0000256" key="1">
    <source>
        <dbReference type="ARBA" id="ARBA00004370"/>
    </source>
</evidence>
<dbReference type="Pfam" id="PF00213">
    <property type="entry name" value="OSCP"/>
    <property type="match status" value="1"/>
</dbReference>
<dbReference type="EMBL" id="UINC01048205">
    <property type="protein sequence ID" value="SVB58461.1"/>
    <property type="molecule type" value="Genomic_DNA"/>
</dbReference>
<dbReference type="HAMAP" id="MF_01416">
    <property type="entry name" value="ATP_synth_delta_bact"/>
    <property type="match status" value="1"/>
</dbReference>
<dbReference type="NCBIfam" id="TIGR01145">
    <property type="entry name" value="ATP_synt_delta"/>
    <property type="match status" value="1"/>
</dbReference>
<dbReference type="InterPro" id="IPR026015">
    <property type="entry name" value="ATP_synth_OSCP/delta_N_sf"/>
</dbReference>
<dbReference type="NCBIfam" id="NF004402">
    <property type="entry name" value="PRK05758.2-2"/>
    <property type="match status" value="1"/>
</dbReference>
<dbReference type="AlphaFoldDB" id="A0A382F8N6"/>
<keyword evidence="4" id="KW-0406">Ion transport</keyword>
<evidence type="ECO:0000256" key="4">
    <source>
        <dbReference type="ARBA" id="ARBA00023065"/>
    </source>
</evidence>
<sequence>MEESKTIARPYAKAVFDIALANKQLNEWSMFLQACSHVVSNPEMASLISSPGVDVKALAKSIYELAIEIANTKENKNFLSFVSVLAGNARLKVVSEISNQFDSKKRIEEEVVEVTITSAIDIGDESLSKIKQALKEKLNKSIEVIVEKDEQLIGGATIRVGDHMIDGSVRSQLSNLNRFLIN</sequence>
<organism evidence="7">
    <name type="scientific">marine metagenome</name>
    <dbReference type="NCBI Taxonomy" id="408172"/>
    <lineage>
        <taxon>unclassified sequences</taxon>
        <taxon>metagenomes</taxon>
        <taxon>ecological metagenomes</taxon>
    </lineage>
</organism>